<keyword evidence="2" id="KW-1185">Reference proteome</keyword>
<proteinExistence type="predicted"/>
<dbReference type="Proteomes" id="UP000215145">
    <property type="component" value="Unassembled WGS sequence"/>
</dbReference>
<dbReference type="EMBL" id="NMUQ01000001">
    <property type="protein sequence ID" value="OXM15264.1"/>
    <property type="molecule type" value="Genomic_DNA"/>
</dbReference>
<dbReference type="SUPFAM" id="SSF56059">
    <property type="entry name" value="Glutathione synthetase ATP-binding domain-like"/>
    <property type="match status" value="1"/>
</dbReference>
<accession>A0A229NZT0</accession>
<evidence type="ECO:0000313" key="2">
    <source>
        <dbReference type="Proteomes" id="UP000215145"/>
    </source>
</evidence>
<sequence length="384" mass="43678">MDHEQPTGYADLSGKRPVMAILTMAAPKLGFRGNRANFEDLIRTGREKGFVVYVLTARSLKLTHPMLYGFSLNEETDEWESGLYPFPDLVYNRIPLREDELQPKVQRKLSQLLESPRVKGVFNPSFFNKWELFEWLKNSQTTRRYIPTTRKMVTSSGLSRMMSKHPYLYLKPVSGKAGKGIMTIRIMEGTTLPYRLRIQQKKKSCTYNCSTVSKLWSRILRESGGEEYIAQQGIDLASYEERQFDLRALVQKNTAGKWSVTGIGARVAGTKSITTHVPRGGSIEDPEKLLVHTFGVEKARELLGKSRLACMQLAQQIESASGRIYGEMSMDLGVDEKGNLWFFEANAKPMKFDEPHIRKKSLERIFHYGSFLMRTAKPVTAGGE</sequence>
<name>A0A229NZT0_9BACL</name>
<dbReference type="InterPro" id="IPR026838">
    <property type="entry name" value="YheC/D"/>
</dbReference>
<dbReference type="OrthoDB" id="7869153at2"/>
<protein>
    <submittedName>
        <fullName evidence="1">Endospore coat-associated protein</fullName>
    </submittedName>
</protein>
<evidence type="ECO:0000313" key="1">
    <source>
        <dbReference type="EMBL" id="OXM15264.1"/>
    </source>
</evidence>
<dbReference type="AlphaFoldDB" id="A0A229NZT0"/>
<dbReference type="RefSeq" id="WP_089522140.1">
    <property type="nucleotide sequence ID" value="NZ_NMUQ01000001.1"/>
</dbReference>
<gene>
    <name evidence="1" type="ORF">CGZ75_00515</name>
</gene>
<dbReference type="Pfam" id="PF14398">
    <property type="entry name" value="ATPgrasp_YheCD"/>
    <property type="match status" value="1"/>
</dbReference>
<comment type="caution">
    <text evidence="1">The sequence shown here is derived from an EMBL/GenBank/DDBJ whole genome shotgun (WGS) entry which is preliminary data.</text>
</comment>
<reference evidence="1 2" key="1">
    <citation type="submission" date="2017-07" db="EMBL/GenBank/DDBJ databases">
        <title>Paenibacillus herberti R33 genome sequencing and assembly.</title>
        <authorList>
            <person name="Su W."/>
        </authorList>
    </citation>
    <scope>NUCLEOTIDE SEQUENCE [LARGE SCALE GENOMIC DNA]</scope>
    <source>
        <strain evidence="1 2">R33</strain>
    </source>
</reference>
<organism evidence="1 2">
    <name type="scientific">Paenibacillus herberti</name>
    <dbReference type="NCBI Taxonomy" id="1619309"/>
    <lineage>
        <taxon>Bacteria</taxon>
        <taxon>Bacillati</taxon>
        <taxon>Bacillota</taxon>
        <taxon>Bacilli</taxon>
        <taxon>Bacillales</taxon>
        <taxon>Paenibacillaceae</taxon>
        <taxon>Paenibacillus</taxon>
    </lineage>
</organism>